<dbReference type="AlphaFoldDB" id="A0A9P7EX58"/>
<dbReference type="EMBL" id="JABBWM010000081">
    <property type="protein sequence ID" value="KAG2094035.1"/>
    <property type="molecule type" value="Genomic_DNA"/>
</dbReference>
<reference evidence="1" key="1">
    <citation type="journal article" date="2020" name="New Phytol.">
        <title>Comparative genomics reveals dynamic genome evolution in host specialist ectomycorrhizal fungi.</title>
        <authorList>
            <person name="Lofgren L.A."/>
            <person name="Nguyen N.H."/>
            <person name="Vilgalys R."/>
            <person name="Ruytinx J."/>
            <person name="Liao H.L."/>
            <person name="Branco S."/>
            <person name="Kuo A."/>
            <person name="LaButti K."/>
            <person name="Lipzen A."/>
            <person name="Andreopoulos W."/>
            <person name="Pangilinan J."/>
            <person name="Riley R."/>
            <person name="Hundley H."/>
            <person name="Na H."/>
            <person name="Barry K."/>
            <person name="Grigoriev I.V."/>
            <person name="Stajich J.E."/>
            <person name="Kennedy P.G."/>
        </authorList>
    </citation>
    <scope>NUCLEOTIDE SEQUENCE</scope>
    <source>
        <strain evidence="1">FC423</strain>
    </source>
</reference>
<proteinExistence type="predicted"/>
<dbReference type="RefSeq" id="XP_041287401.1">
    <property type="nucleotide sequence ID" value="XM_041438808.1"/>
</dbReference>
<comment type="caution">
    <text evidence="1">The sequence shown here is derived from an EMBL/GenBank/DDBJ whole genome shotgun (WGS) entry which is preliminary data.</text>
</comment>
<protein>
    <submittedName>
        <fullName evidence="1">Uncharacterized protein</fullName>
    </submittedName>
</protein>
<sequence>MRISLNRHVIALLRLFHSHFPHIAQSVFCRSFESFHITFLTASSAAAGATRAMTALPPQRSCIGPCVSSKESLNCIPGTSPTFLQVCGWRCCGQAG</sequence>
<dbReference type="OrthoDB" id="2667041at2759"/>
<dbReference type="Proteomes" id="UP000823399">
    <property type="component" value="Unassembled WGS sequence"/>
</dbReference>
<name>A0A9P7EX58_9AGAM</name>
<organism evidence="1 2">
    <name type="scientific">Suillus discolor</name>
    <dbReference type="NCBI Taxonomy" id="1912936"/>
    <lineage>
        <taxon>Eukaryota</taxon>
        <taxon>Fungi</taxon>
        <taxon>Dikarya</taxon>
        <taxon>Basidiomycota</taxon>
        <taxon>Agaricomycotina</taxon>
        <taxon>Agaricomycetes</taxon>
        <taxon>Agaricomycetidae</taxon>
        <taxon>Boletales</taxon>
        <taxon>Suillineae</taxon>
        <taxon>Suillaceae</taxon>
        <taxon>Suillus</taxon>
    </lineage>
</organism>
<accession>A0A9P7EX58</accession>
<evidence type="ECO:0000313" key="2">
    <source>
        <dbReference type="Proteomes" id="UP000823399"/>
    </source>
</evidence>
<evidence type="ECO:0000313" key="1">
    <source>
        <dbReference type="EMBL" id="KAG2094035.1"/>
    </source>
</evidence>
<gene>
    <name evidence="1" type="ORF">F5147DRAFT_720257</name>
</gene>
<keyword evidence="2" id="KW-1185">Reference proteome</keyword>
<dbReference type="GeneID" id="64701067"/>